<dbReference type="PANTHER" id="PTHR10622">
    <property type="entry name" value="HET DOMAIN-CONTAINING PROTEIN"/>
    <property type="match status" value="1"/>
</dbReference>
<dbReference type="Pfam" id="PF06985">
    <property type="entry name" value="HET"/>
    <property type="match status" value="1"/>
</dbReference>
<sequence>MRLLNIRTLELREFRVGGLPKYVIASHRWITDQEAKYKDVQERQNTDTLGYLKVKGFAQYVQNNIPEVGWLWIDTCCIDKSSSQEVSEAINSMFRWYSEAEVCLAYLSDVDTLDVEDFILSEWFTRGWTLQELLAPSMVVFLAKDWRIIDFEQSRSLDVDEKIAWTSGRKTTRDEDMSYCLFGILDVTIGANYGEGGDKARRRLLRELAENRHIVAPIVGHCSPQRQQTHIGTTWSHG</sequence>
<proteinExistence type="predicted"/>
<feature type="domain" description="Heterokaryon incompatibility" evidence="1">
    <location>
        <begin position="22"/>
        <end position="111"/>
    </location>
</feature>
<keyword evidence="3" id="KW-1185">Reference proteome</keyword>
<dbReference type="Proteomes" id="UP000799537">
    <property type="component" value="Unassembled WGS sequence"/>
</dbReference>
<name>A0A6A6CXP7_ZASCE</name>
<evidence type="ECO:0000259" key="1">
    <source>
        <dbReference type="Pfam" id="PF06985"/>
    </source>
</evidence>
<accession>A0A6A6CXP7</accession>
<evidence type="ECO:0000313" key="2">
    <source>
        <dbReference type="EMBL" id="KAF2170980.1"/>
    </source>
</evidence>
<dbReference type="AlphaFoldDB" id="A0A6A6CXP7"/>
<dbReference type="RefSeq" id="XP_033671869.1">
    <property type="nucleotide sequence ID" value="XM_033815861.1"/>
</dbReference>
<reference evidence="2" key="1">
    <citation type="journal article" date="2020" name="Stud. Mycol.">
        <title>101 Dothideomycetes genomes: a test case for predicting lifestyles and emergence of pathogens.</title>
        <authorList>
            <person name="Haridas S."/>
            <person name="Albert R."/>
            <person name="Binder M."/>
            <person name="Bloem J."/>
            <person name="Labutti K."/>
            <person name="Salamov A."/>
            <person name="Andreopoulos B."/>
            <person name="Baker S."/>
            <person name="Barry K."/>
            <person name="Bills G."/>
            <person name="Bluhm B."/>
            <person name="Cannon C."/>
            <person name="Castanera R."/>
            <person name="Culley D."/>
            <person name="Daum C."/>
            <person name="Ezra D."/>
            <person name="Gonzalez J."/>
            <person name="Henrissat B."/>
            <person name="Kuo A."/>
            <person name="Liang C."/>
            <person name="Lipzen A."/>
            <person name="Lutzoni F."/>
            <person name="Magnuson J."/>
            <person name="Mondo S."/>
            <person name="Nolan M."/>
            <person name="Ohm R."/>
            <person name="Pangilinan J."/>
            <person name="Park H.-J."/>
            <person name="Ramirez L."/>
            <person name="Alfaro M."/>
            <person name="Sun H."/>
            <person name="Tritt A."/>
            <person name="Yoshinaga Y."/>
            <person name="Zwiers L.-H."/>
            <person name="Turgeon B."/>
            <person name="Goodwin S."/>
            <person name="Spatafora J."/>
            <person name="Crous P."/>
            <person name="Grigoriev I."/>
        </authorList>
    </citation>
    <scope>NUCLEOTIDE SEQUENCE</scope>
    <source>
        <strain evidence="2">ATCC 36951</strain>
    </source>
</reference>
<dbReference type="PANTHER" id="PTHR10622:SF10">
    <property type="entry name" value="HET DOMAIN-CONTAINING PROTEIN"/>
    <property type="match status" value="1"/>
</dbReference>
<gene>
    <name evidence="2" type="ORF">M409DRAFT_63982</name>
</gene>
<dbReference type="OrthoDB" id="20872at2759"/>
<protein>
    <recommendedName>
        <fullName evidence="1">Heterokaryon incompatibility domain-containing protein</fullName>
    </recommendedName>
</protein>
<organism evidence="2 3">
    <name type="scientific">Zasmidium cellare ATCC 36951</name>
    <dbReference type="NCBI Taxonomy" id="1080233"/>
    <lineage>
        <taxon>Eukaryota</taxon>
        <taxon>Fungi</taxon>
        <taxon>Dikarya</taxon>
        <taxon>Ascomycota</taxon>
        <taxon>Pezizomycotina</taxon>
        <taxon>Dothideomycetes</taxon>
        <taxon>Dothideomycetidae</taxon>
        <taxon>Mycosphaerellales</taxon>
        <taxon>Mycosphaerellaceae</taxon>
        <taxon>Zasmidium</taxon>
    </lineage>
</organism>
<evidence type="ECO:0000313" key="3">
    <source>
        <dbReference type="Proteomes" id="UP000799537"/>
    </source>
</evidence>
<dbReference type="InterPro" id="IPR010730">
    <property type="entry name" value="HET"/>
</dbReference>
<dbReference type="GeneID" id="54569133"/>
<dbReference type="EMBL" id="ML993584">
    <property type="protein sequence ID" value="KAF2170980.1"/>
    <property type="molecule type" value="Genomic_DNA"/>
</dbReference>